<evidence type="ECO:0008006" key="7">
    <source>
        <dbReference type="Google" id="ProtNLM"/>
    </source>
</evidence>
<dbReference type="Gene3D" id="1.20.1160.11">
    <property type="entry name" value="Paired amphipathic helix"/>
    <property type="match status" value="1"/>
</dbReference>
<dbReference type="InterPro" id="IPR036600">
    <property type="entry name" value="PAH_sf"/>
</dbReference>
<dbReference type="Proteomes" id="UP000650833">
    <property type="component" value="Unassembled WGS sequence"/>
</dbReference>
<evidence type="ECO:0000256" key="1">
    <source>
        <dbReference type="ARBA" id="ARBA00004123"/>
    </source>
</evidence>
<sequence>MPNNSSAITSTISQFTSEFIVDEQEEEVSSPVPESIAEPYGGIPQDFRQDTVFILDIEADAKQPGTLTGEQCPISDIMNNSYDYLCSQYPYWRRILSDDYMRNTKLDDTNNITSAAKSSTQLVLLHIDDHAWASVVHYLTASKFLQSPQIYTKLCLDSGDPTSQLPASQIRLLRQKLPITEEARQDWHDNRKIDAWRRALLAKFAQNDDLQRALILTGWAKLVDKNGQPQHLLMWVRAVLRGEQQTVKDQIIPPPTALKVKDEKNVEEVLRVIEGLFGKDKQHMLSSLLSGGVSLDSLKEELETKVMEAKPVEMKDAVGYLEQIKTDEPSQTYNKFLEIMTDFRSEKINTPQVLERVTLLFKGKPWLIRNFLMFLPPGHILDLSPGNELNSIYITSPTGGKIIINTDEGIVRFE</sequence>
<dbReference type="PROSITE" id="PS51477">
    <property type="entry name" value="PAH"/>
    <property type="match status" value="1"/>
</dbReference>
<dbReference type="InterPro" id="IPR037238">
    <property type="entry name" value="YbiA-like_sf"/>
</dbReference>
<dbReference type="OrthoDB" id="10265969at2759"/>
<reference evidence="5" key="1">
    <citation type="submission" date="2020-12" db="EMBL/GenBank/DDBJ databases">
        <title>Metabolic potential, ecology and presence of endohyphal bacteria is reflected in genomic diversity of Mucoromycotina.</title>
        <authorList>
            <person name="Muszewska A."/>
            <person name="Okrasinska A."/>
            <person name="Steczkiewicz K."/>
            <person name="Drgas O."/>
            <person name="Orlowska M."/>
            <person name="Perlinska-Lenart U."/>
            <person name="Aleksandrzak-Piekarczyk T."/>
            <person name="Szatraj K."/>
            <person name="Zielenkiewicz U."/>
            <person name="Pilsyk S."/>
            <person name="Malc E."/>
            <person name="Mieczkowski P."/>
            <person name="Kruszewska J.S."/>
            <person name="Biernat P."/>
            <person name="Pawlowska J."/>
        </authorList>
    </citation>
    <scope>NUCLEOTIDE SEQUENCE</scope>
    <source>
        <strain evidence="5">CBS 226.32</strain>
    </source>
</reference>
<name>A0A8H7QJL2_9FUNG</name>
<keyword evidence="2" id="KW-0678">Repressor</keyword>
<proteinExistence type="predicted"/>
<evidence type="ECO:0000256" key="2">
    <source>
        <dbReference type="ARBA" id="ARBA00022491"/>
    </source>
</evidence>
<dbReference type="Pfam" id="PF02671">
    <property type="entry name" value="PAH"/>
    <property type="match status" value="1"/>
</dbReference>
<dbReference type="EMBL" id="JAEPRC010000642">
    <property type="protein sequence ID" value="KAG2193542.1"/>
    <property type="molecule type" value="Genomic_DNA"/>
</dbReference>
<evidence type="ECO:0000256" key="4">
    <source>
        <dbReference type="PROSITE-ProRule" id="PRU00810"/>
    </source>
</evidence>
<organism evidence="5 6">
    <name type="scientific">Mucor plumbeus</name>
    <dbReference type="NCBI Taxonomy" id="97098"/>
    <lineage>
        <taxon>Eukaryota</taxon>
        <taxon>Fungi</taxon>
        <taxon>Fungi incertae sedis</taxon>
        <taxon>Mucoromycota</taxon>
        <taxon>Mucoromycotina</taxon>
        <taxon>Mucoromycetes</taxon>
        <taxon>Mucorales</taxon>
        <taxon>Mucorineae</taxon>
        <taxon>Mucoraceae</taxon>
        <taxon>Mucor</taxon>
    </lineage>
</organism>
<keyword evidence="6" id="KW-1185">Reference proteome</keyword>
<dbReference type="GO" id="GO:0000122">
    <property type="term" value="P:negative regulation of transcription by RNA polymerase II"/>
    <property type="evidence" value="ECO:0007669"/>
    <property type="project" value="TreeGrafter"/>
</dbReference>
<dbReference type="CDD" id="cd15457">
    <property type="entry name" value="NADAR"/>
    <property type="match status" value="1"/>
</dbReference>
<keyword evidence="3 4" id="KW-0539">Nucleus</keyword>
<dbReference type="Gene3D" id="1.10.357.40">
    <property type="entry name" value="YbiA-like"/>
    <property type="match status" value="1"/>
</dbReference>
<comment type="subcellular location">
    <subcellularLocation>
        <location evidence="1 4">Nucleus</location>
    </subcellularLocation>
</comment>
<dbReference type="PANTHER" id="PTHR12346:SF0">
    <property type="entry name" value="SIN3A, ISOFORM G"/>
    <property type="match status" value="1"/>
</dbReference>
<dbReference type="InterPro" id="IPR003822">
    <property type="entry name" value="PAH"/>
</dbReference>
<evidence type="ECO:0000313" key="6">
    <source>
        <dbReference type="Proteomes" id="UP000650833"/>
    </source>
</evidence>
<protein>
    <recommendedName>
        <fullName evidence="7">NADAR domain-containing protein</fullName>
    </recommendedName>
</protein>
<dbReference type="GO" id="GO:0000118">
    <property type="term" value="C:histone deacetylase complex"/>
    <property type="evidence" value="ECO:0007669"/>
    <property type="project" value="TreeGrafter"/>
</dbReference>
<dbReference type="InterPro" id="IPR012816">
    <property type="entry name" value="NADAR"/>
</dbReference>
<comment type="caution">
    <text evidence="5">The sequence shown here is derived from an EMBL/GenBank/DDBJ whole genome shotgun (WGS) entry which is preliminary data.</text>
</comment>
<evidence type="ECO:0000256" key="3">
    <source>
        <dbReference type="ARBA" id="ARBA00023242"/>
    </source>
</evidence>
<gene>
    <name evidence="5" type="ORF">INT46_009456</name>
</gene>
<dbReference type="GO" id="GO:0000785">
    <property type="term" value="C:chromatin"/>
    <property type="evidence" value="ECO:0007669"/>
    <property type="project" value="TreeGrafter"/>
</dbReference>
<dbReference type="PANTHER" id="PTHR12346">
    <property type="entry name" value="SIN3B-RELATED"/>
    <property type="match status" value="1"/>
</dbReference>
<dbReference type="SUPFAM" id="SSF143990">
    <property type="entry name" value="YbiA-like"/>
    <property type="match status" value="1"/>
</dbReference>
<accession>A0A8H7QJL2</accession>
<dbReference type="AlphaFoldDB" id="A0A8H7QJL2"/>
<dbReference type="InterPro" id="IPR039774">
    <property type="entry name" value="Sin3-like"/>
</dbReference>
<evidence type="ECO:0000313" key="5">
    <source>
        <dbReference type="EMBL" id="KAG2193542.1"/>
    </source>
</evidence>
<dbReference type="GO" id="GO:0003714">
    <property type="term" value="F:transcription corepressor activity"/>
    <property type="evidence" value="ECO:0007669"/>
    <property type="project" value="InterPro"/>
</dbReference>
<dbReference type="SUPFAM" id="SSF47762">
    <property type="entry name" value="PAH2 domain"/>
    <property type="match status" value="1"/>
</dbReference>